<reference evidence="8" key="5">
    <citation type="submission" date="2018-10" db="EMBL/GenBank/DDBJ databases">
        <authorList>
            <person name="McCarthy S."/>
            <person name="Gradnigo J."/>
            <person name="Johnson T."/>
            <person name="Payne S."/>
            <person name="Lipzen A."/>
            <person name="Schackwitz W."/>
            <person name="Martin J."/>
            <person name="Moriyama E."/>
            <person name="Blum P."/>
        </authorList>
    </citation>
    <scope>NUCLEOTIDE SEQUENCE</scope>
    <source>
        <strain evidence="6">SARC-B</strain>
        <strain evidence="7">SARC-C</strain>
        <strain evidence="8">SULA</strain>
    </source>
</reference>
<evidence type="ECO:0000313" key="14">
    <source>
        <dbReference type="EMBL" id="AZF80251.1"/>
    </source>
</evidence>
<dbReference type="PANTHER" id="PTHR10876:SF0">
    <property type="entry name" value="ZINC FINGER PROTEIN ZPR1"/>
    <property type="match status" value="1"/>
</dbReference>
<evidence type="ECO:0000313" key="26">
    <source>
        <dbReference type="Proteomes" id="UP000275843"/>
    </source>
</evidence>
<keyword evidence="3" id="KW-0863">Zinc-finger</keyword>
<dbReference type="Proteomes" id="UP000594632">
    <property type="component" value="Chromosome"/>
</dbReference>
<dbReference type="Proteomes" id="UP000033057">
    <property type="component" value="Chromosome"/>
</dbReference>
<evidence type="ECO:0000256" key="3">
    <source>
        <dbReference type="ARBA" id="ARBA00022771"/>
    </source>
</evidence>
<evidence type="ECO:0000313" key="12">
    <source>
        <dbReference type="EMBL" id="AZF75036.1"/>
    </source>
</evidence>
<dbReference type="EMBL" id="CP033236">
    <property type="protein sequence ID" value="AZF69797.1"/>
    <property type="molecule type" value="Genomic_DNA"/>
</dbReference>
<protein>
    <submittedName>
        <fullName evidence="8">ZPR1 zinc finger domain-containing protein</fullName>
    </submittedName>
</protein>
<evidence type="ECO:0000313" key="22">
    <source>
        <dbReference type="Proteomes" id="UP000267993"/>
    </source>
</evidence>
<reference evidence="21" key="3">
    <citation type="submission" date="2016-04" db="EMBL/GenBank/DDBJ databases">
        <authorList>
            <person name="Shah S.A."/>
            <person name="Garrett R.A."/>
        </authorList>
    </citation>
    <scope>NUCLEOTIDE SEQUENCE [LARGE SCALE GENOMIC DNA]</scope>
    <source>
        <strain evidence="21">ATCC 35091 / DSM 1616 / JCM 8930 / NBRC 15331 / P1</strain>
    </source>
</reference>
<dbReference type="EMBL" id="LT549890">
    <property type="protein sequence ID" value="SAI86106.1"/>
    <property type="molecule type" value="Genomic_DNA"/>
</dbReference>
<dbReference type="SMART" id="SM00709">
    <property type="entry name" value="Zpr1"/>
    <property type="match status" value="1"/>
</dbReference>
<evidence type="ECO:0000313" key="27">
    <source>
        <dbReference type="Proteomes" id="UP000278715"/>
    </source>
</evidence>
<evidence type="ECO:0000256" key="4">
    <source>
        <dbReference type="ARBA" id="ARBA00022833"/>
    </source>
</evidence>
<accession>A0A0E3GVX0</accession>
<dbReference type="Proteomes" id="UP000269431">
    <property type="component" value="Chromosome"/>
</dbReference>
<reference evidence="18 19" key="1">
    <citation type="journal article" date="2015" name="Genome Announc.">
        <title>Complete Genome Sequence of Sulfolobus solfataricus Strain 98/2 and Evolved Derivatives.</title>
        <authorList>
            <person name="McCarthy S."/>
            <person name="Gradnigo J."/>
            <person name="Johnson T."/>
            <person name="Payne S."/>
            <person name="Lipzen A."/>
            <person name="Martin J."/>
            <person name="Schackwitz W."/>
            <person name="Moriyama E."/>
            <person name="Blum P."/>
        </authorList>
    </citation>
    <scope>NUCLEOTIDE SEQUENCE [LARGE SCALE GENOMIC DNA]</scope>
    <source>
        <strain evidence="18">98/2 SULC</strain>
        <strain evidence="6">SARC-B</strain>
        <strain evidence="7">SARC-C</strain>
        <strain evidence="8 20">SULA</strain>
        <strain evidence="19">SULB</strain>
    </source>
</reference>
<reference evidence="22 23" key="4">
    <citation type="journal article" date="2018" name="Proc. Natl. Acad. Sci. U.S.A.">
        <title>Nonmutational mechanism of inheritance in the Archaeon Sulfolobus solfataricus.</title>
        <authorList>
            <person name="Payne S."/>
            <person name="McCarthy S."/>
            <person name="Johnson T."/>
            <person name="North E."/>
            <person name="Blum P."/>
        </authorList>
    </citation>
    <scope>NUCLEOTIDE SEQUENCE [LARGE SCALE GENOMIC DNA]</scope>
    <source>
        <strain evidence="10 22">SARC-H</strain>
        <strain evidence="11 26">SARC-I</strain>
        <strain evidence="13 27">SARC-N</strain>
        <strain evidence="14 28">SARC-O</strain>
        <strain evidence="15 23">SUL120</strain>
        <strain evidence="9 24">SULG</strain>
        <strain evidence="12 25">SULM</strain>
    </source>
</reference>
<evidence type="ECO:0000313" key="11">
    <source>
        <dbReference type="EMBL" id="AZF72417.1"/>
    </source>
</evidence>
<gene>
    <name evidence="16" type="ORF">HFC64_07465</name>
    <name evidence="17" type="ORF">SSOP1_2552</name>
    <name evidence="8" type="ORF">SULA_0224</name>
    <name evidence="6" type="ORF">SULB_0225</name>
    <name evidence="7" type="ORF">SULC_0224</name>
    <name evidence="9" type="ORF">SULG_01135</name>
    <name evidence="10" type="ORF">SULH_01135</name>
    <name evidence="11" type="ORF">SULI_01135</name>
    <name evidence="12" type="ORF">SULM_01135</name>
    <name evidence="13" type="ORF">SULN_01135</name>
    <name evidence="14" type="ORF">SULO_01145</name>
    <name evidence="15" type="ORF">SULZ_01155</name>
</gene>
<evidence type="ECO:0000313" key="29">
    <source>
        <dbReference type="Proteomes" id="UP000594632"/>
    </source>
</evidence>
<dbReference type="Proteomes" id="UP000278715">
    <property type="component" value="Chromosome"/>
</dbReference>
<evidence type="ECO:0000313" key="10">
    <source>
        <dbReference type="EMBL" id="AZF69797.1"/>
    </source>
</evidence>
<dbReference type="NCBIfam" id="TIGR00310">
    <property type="entry name" value="ZPR1_znf"/>
    <property type="match status" value="1"/>
</dbReference>
<dbReference type="InterPro" id="IPR004470">
    <property type="entry name" value="ZPR1-like_arc"/>
</dbReference>
<evidence type="ECO:0000313" key="13">
    <source>
        <dbReference type="EMBL" id="AZF77644.1"/>
    </source>
</evidence>
<evidence type="ECO:0000313" key="18">
    <source>
        <dbReference type="Proteomes" id="UP000033057"/>
    </source>
</evidence>
<dbReference type="PANTHER" id="PTHR10876">
    <property type="entry name" value="ZINC FINGER PROTEIN ZPR1"/>
    <property type="match status" value="1"/>
</dbReference>
<dbReference type="EMBL" id="CP033241">
    <property type="protein sequence ID" value="AZF82859.1"/>
    <property type="molecule type" value="Genomic_DNA"/>
</dbReference>
<evidence type="ECO:0000313" key="9">
    <source>
        <dbReference type="EMBL" id="AZF67177.1"/>
    </source>
</evidence>
<dbReference type="OMA" id="MDPFGNS"/>
<evidence type="ECO:0000313" key="6">
    <source>
        <dbReference type="EMBL" id="AKA72664.1"/>
    </source>
</evidence>
<organism evidence="8 20">
    <name type="scientific">Saccharolobus solfataricus</name>
    <name type="common">Sulfolobus solfataricus</name>
    <dbReference type="NCBI Taxonomy" id="2287"/>
    <lineage>
        <taxon>Archaea</taxon>
        <taxon>Thermoproteota</taxon>
        <taxon>Thermoprotei</taxon>
        <taxon>Sulfolobales</taxon>
        <taxon>Sulfolobaceae</taxon>
        <taxon>Saccharolobus</taxon>
    </lineage>
</organism>
<dbReference type="EMBL" id="CP011057">
    <property type="protein sequence ID" value="AKA78056.1"/>
    <property type="molecule type" value="Genomic_DNA"/>
</dbReference>
<dbReference type="EMBL" id="CP050869">
    <property type="protein sequence ID" value="QPG49684.1"/>
    <property type="molecule type" value="Genomic_DNA"/>
</dbReference>
<evidence type="ECO:0000313" key="7">
    <source>
        <dbReference type="EMBL" id="AKA75364.1"/>
    </source>
</evidence>
<comment type="similarity">
    <text evidence="1">Belongs to the ZPR1 family.</text>
</comment>
<dbReference type="Proteomes" id="UP000033085">
    <property type="component" value="Chromosome"/>
</dbReference>
<name>A0A0E3GVX0_SACSO</name>
<evidence type="ECO:0000256" key="2">
    <source>
        <dbReference type="ARBA" id="ARBA00022723"/>
    </source>
</evidence>
<evidence type="ECO:0000313" key="28">
    <source>
        <dbReference type="Proteomes" id="UP000282269"/>
    </source>
</evidence>
<reference evidence="16 29" key="6">
    <citation type="journal article" date="2020" name="Nat. Commun.">
        <title>The structures of two archaeal type IV pili illuminate evolutionary relationships.</title>
        <authorList>
            <person name="Wang F."/>
            <person name="Baquero D.P."/>
            <person name="Su Z."/>
            <person name="Beltran L.C."/>
            <person name="Prangishvili D."/>
            <person name="Krupovic M."/>
            <person name="Egelman E.H."/>
        </authorList>
    </citation>
    <scope>NUCLEOTIDE SEQUENCE [LARGE SCALE GENOMIC DNA]</scope>
    <source>
        <strain evidence="16 29">POZ149</strain>
    </source>
</reference>
<dbReference type="EMBL" id="CP033237">
    <property type="protein sequence ID" value="AZF72417.1"/>
    <property type="molecule type" value="Genomic_DNA"/>
</dbReference>
<dbReference type="EMBL" id="CP011056">
    <property type="protein sequence ID" value="AKA75364.1"/>
    <property type="molecule type" value="Genomic_DNA"/>
</dbReference>
<dbReference type="Proteomes" id="UP000275843">
    <property type="component" value="Chromosome"/>
</dbReference>
<dbReference type="EMBL" id="CP033240">
    <property type="protein sequence ID" value="AZF80251.1"/>
    <property type="molecule type" value="Genomic_DNA"/>
</dbReference>
<dbReference type="EMBL" id="CP033238">
    <property type="protein sequence ID" value="AZF75036.1"/>
    <property type="molecule type" value="Genomic_DNA"/>
</dbReference>
<dbReference type="Proteomes" id="UP000267993">
    <property type="component" value="Chromosome"/>
</dbReference>
<dbReference type="Proteomes" id="UP000273443">
    <property type="component" value="Chromosome"/>
</dbReference>
<dbReference type="EMBL" id="CP033235">
    <property type="protein sequence ID" value="AZF67177.1"/>
    <property type="molecule type" value="Genomic_DNA"/>
</dbReference>
<dbReference type="Proteomes" id="UP000273194">
    <property type="component" value="Chromosome"/>
</dbReference>
<dbReference type="Proteomes" id="UP000282269">
    <property type="component" value="Chromosome"/>
</dbReference>
<dbReference type="Pfam" id="PF22794">
    <property type="entry name" value="jr-ZPR1"/>
    <property type="match status" value="1"/>
</dbReference>
<dbReference type="NCBIfam" id="TIGR00340">
    <property type="entry name" value="zpr1_rel"/>
    <property type="match status" value="1"/>
</dbReference>
<evidence type="ECO:0000259" key="5">
    <source>
        <dbReference type="SMART" id="SM00709"/>
    </source>
</evidence>
<dbReference type="AlphaFoldDB" id="A0A0E3GVX0"/>
<evidence type="ECO:0000313" key="25">
    <source>
        <dbReference type="Proteomes" id="UP000273443"/>
    </source>
</evidence>
<evidence type="ECO:0000313" key="20">
    <source>
        <dbReference type="Proteomes" id="UP000033106"/>
    </source>
</evidence>
<dbReference type="Proteomes" id="UP000076770">
    <property type="component" value="Chromosome i"/>
</dbReference>
<dbReference type="InterPro" id="IPR042451">
    <property type="entry name" value="ZPR1_A/B_dom"/>
</dbReference>
<evidence type="ECO:0000313" key="21">
    <source>
        <dbReference type="Proteomes" id="UP000076770"/>
    </source>
</evidence>
<dbReference type="InterPro" id="IPR004457">
    <property type="entry name" value="Znf_ZPR1"/>
</dbReference>
<dbReference type="InterPro" id="IPR040141">
    <property type="entry name" value="ZPR1"/>
</dbReference>
<evidence type="ECO:0000313" key="23">
    <source>
        <dbReference type="Proteomes" id="UP000269431"/>
    </source>
</evidence>
<dbReference type="KEGG" id="ssol:SULB_0225"/>
<dbReference type="EMBL" id="CP033239">
    <property type="protein sequence ID" value="AZF77644.1"/>
    <property type="molecule type" value="Genomic_DNA"/>
</dbReference>
<keyword evidence="2" id="KW-0479">Metal-binding</keyword>
<dbReference type="KEGG" id="ssoa:SULA_0224"/>
<evidence type="ECO:0000313" key="15">
    <source>
        <dbReference type="EMBL" id="AZF82859.1"/>
    </source>
</evidence>
<keyword evidence="4" id="KW-0862">Zinc</keyword>
<evidence type="ECO:0000313" key="24">
    <source>
        <dbReference type="Proteomes" id="UP000273194"/>
    </source>
</evidence>
<dbReference type="EMBL" id="CP011055">
    <property type="protein sequence ID" value="AKA72664.1"/>
    <property type="molecule type" value="Genomic_DNA"/>
</dbReference>
<sequence>MTVSEEPKVIFEETLICPVCKSKTLKAVDYLYNTPHTGKLVLSNWYCENCGYKFRDVKPYETREPKLVEMKIENEDDLSALVYRSAFAKIVIPELGIEIEPAGMSQGYISTIEGILEILLDQVGNFCDKECEDRIRSAMEGKIKFTLIIEDESGLSFIKSEKASTRPLILTNSD</sequence>
<evidence type="ECO:0000313" key="19">
    <source>
        <dbReference type="Proteomes" id="UP000033085"/>
    </source>
</evidence>
<dbReference type="Proteomes" id="UP000033106">
    <property type="component" value="Chromosome"/>
</dbReference>
<dbReference type="InterPro" id="IPR056180">
    <property type="entry name" value="ZPR1_jr_dom"/>
</dbReference>
<evidence type="ECO:0000313" key="8">
    <source>
        <dbReference type="EMBL" id="AKA78056.1"/>
    </source>
</evidence>
<evidence type="ECO:0000313" key="17">
    <source>
        <dbReference type="EMBL" id="SAI86106.1"/>
    </source>
</evidence>
<dbReference type="Gene3D" id="2.60.120.1040">
    <property type="entry name" value="ZPR1, A/B domain"/>
    <property type="match status" value="1"/>
</dbReference>
<reference evidence="17" key="2">
    <citation type="submission" date="2016-04" db="EMBL/GenBank/DDBJ databases">
        <authorList>
            <person name="Evans L.H."/>
            <person name="Alamgir A."/>
            <person name="Owens N."/>
            <person name="Weber N.D."/>
            <person name="Virtaneva K."/>
            <person name="Barbian K."/>
            <person name="Babar A."/>
            <person name="Rosenke K."/>
        </authorList>
    </citation>
    <scope>NUCLEOTIDE SEQUENCE</scope>
    <source>
        <strain evidence="17">P1</strain>
    </source>
</reference>
<proteinExistence type="inferred from homology"/>
<dbReference type="GO" id="GO:0008270">
    <property type="term" value="F:zinc ion binding"/>
    <property type="evidence" value="ECO:0007669"/>
    <property type="project" value="UniProtKB-KW"/>
</dbReference>
<dbReference type="KEGG" id="ssof:SULC_0224"/>
<evidence type="ECO:0000313" key="16">
    <source>
        <dbReference type="EMBL" id="QPG49684.1"/>
    </source>
</evidence>
<dbReference type="PATRIC" id="fig|2287.6.peg.231"/>
<feature type="domain" description="Zinc finger ZPR1-type" evidence="5">
    <location>
        <begin position="15"/>
        <end position="160"/>
    </location>
</feature>
<evidence type="ECO:0000256" key="1">
    <source>
        <dbReference type="ARBA" id="ARBA00008354"/>
    </source>
</evidence>